<name>A0A395IY84_9HELO</name>
<dbReference type="AlphaFoldDB" id="A0A395IY84"/>
<comment type="caution">
    <text evidence="1">The sequence shown here is derived from an EMBL/GenBank/DDBJ whole genome shotgun (WGS) entry which is preliminary data.</text>
</comment>
<evidence type="ECO:0000313" key="1">
    <source>
        <dbReference type="EMBL" id="RAL64966.1"/>
    </source>
</evidence>
<evidence type="ECO:0000313" key="2">
    <source>
        <dbReference type="Proteomes" id="UP000249056"/>
    </source>
</evidence>
<accession>A0A395IY84</accession>
<organism evidence="1 2">
    <name type="scientific">Monilinia fructigena</name>
    <dbReference type="NCBI Taxonomy" id="38457"/>
    <lineage>
        <taxon>Eukaryota</taxon>
        <taxon>Fungi</taxon>
        <taxon>Dikarya</taxon>
        <taxon>Ascomycota</taxon>
        <taxon>Pezizomycotina</taxon>
        <taxon>Leotiomycetes</taxon>
        <taxon>Helotiales</taxon>
        <taxon>Sclerotiniaceae</taxon>
        <taxon>Monilinia</taxon>
    </lineage>
</organism>
<dbReference type="EMBL" id="QKRW01000012">
    <property type="protein sequence ID" value="RAL64966.1"/>
    <property type="molecule type" value="Genomic_DNA"/>
</dbReference>
<sequence length="91" mass="9431">MMRLLGGCAVGGGVCEGVWGSFGGRALTNLQIFTGSLGGVTADPITNSGDHSRPYMVAGDTFPAYTDAPIIPPKAPKILAWGPVKPNRHHV</sequence>
<protein>
    <submittedName>
        <fullName evidence="1">Uncharacterized protein</fullName>
    </submittedName>
</protein>
<gene>
    <name evidence="1" type="ORF">DID88_001556</name>
</gene>
<proteinExistence type="predicted"/>
<dbReference type="Proteomes" id="UP000249056">
    <property type="component" value="Unassembled WGS sequence"/>
</dbReference>
<keyword evidence="2" id="KW-1185">Reference proteome</keyword>
<dbReference type="OrthoDB" id="2507450at2759"/>
<reference evidence="1 2" key="1">
    <citation type="submission" date="2018-06" db="EMBL/GenBank/DDBJ databases">
        <title>Genome Sequence of the Brown Rot Fungal Pathogen Monilinia fructigena.</title>
        <authorList>
            <person name="Landi L."/>
            <person name="De Miccolis Angelini R.M."/>
            <person name="Pollastro S."/>
            <person name="Abate D."/>
            <person name="Faretra F."/>
            <person name="Romanazzi G."/>
        </authorList>
    </citation>
    <scope>NUCLEOTIDE SEQUENCE [LARGE SCALE GENOMIC DNA]</scope>
    <source>
        <strain evidence="1 2">Mfrg269</strain>
    </source>
</reference>